<organism evidence="2 3">
    <name type="scientific">Cylicocyclus nassatus</name>
    <name type="common">Nematode worm</name>
    <dbReference type="NCBI Taxonomy" id="53992"/>
    <lineage>
        <taxon>Eukaryota</taxon>
        <taxon>Metazoa</taxon>
        <taxon>Ecdysozoa</taxon>
        <taxon>Nematoda</taxon>
        <taxon>Chromadorea</taxon>
        <taxon>Rhabditida</taxon>
        <taxon>Rhabditina</taxon>
        <taxon>Rhabditomorpha</taxon>
        <taxon>Strongyloidea</taxon>
        <taxon>Strongylidae</taxon>
        <taxon>Cylicocyclus</taxon>
    </lineage>
</organism>
<keyword evidence="1" id="KW-0472">Membrane</keyword>
<sequence length="305" mass="34437">MRISWRQCIKDAQESILALFWKLRAGTKFQEIADGSISKLNSLRPHYVRRPMQYFLIFVLFHLYLLYAIVFAVAQFISLHTKVKGSRVIPVLPRFTAWKEKVIVFATSLFIWHWFSTSFLGVSAGWHHFTSWVLNLRPQINIKPQVKLVTSSEFCPSTKSSMSISVEDVDADVDVFLSPENKEVADAMKKYEIAEKSASFASDLISSVAGSISRSTSVESAADSAVSWSSYSDCEEALDNDEVDLDEELKKYNFSELPTDDGSTKPLLAECRGAETTTRPKKSLKKIANDVLTTVGWSFTLKYQD</sequence>
<evidence type="ECO:0000313" key="3">
    <source>
        <dbReference type="Proteomes" id="UP001176961"/>
    </source>
</evidence>
<dbReference type="AlphaFoldDB" id="A0AA36H8V5"/>
<keyword evidence="1" id="KW-1133">Transmembrane helix</keyword>
<protein>
    <submittedName>
        <fullName evidence="2">Uncharacterized protein</fullName>
    </submittedName>
</protein>
<feature type="transmembrane region" description="Helical" evidence="1">
    <location>
        <begin position="54"/>
        <end position="77"/>
    </location>
</feature>
<name>A0AA36H8V5_CYLNA</name>
<reference evidence="2" key="1">
    <citation type="submission" date="2023-07" db="EMBL/GenBank/DDBJ databases">
        <authorList>
            <consortium name="CYATHOMIX"/>
        </authorList>
    </citation>
    <scope>NUCLEOTIDE SEQUENCE</scope>
    <source>
        <strain evidence="2">N/A</strain>
    </source>
</reference>
<dbReference type="EMBL" id="CATQJL010000316">
    <property type="protein sequence ID" value="CAJ0605789.1"/>
    <property type="molecule type" value="Genomic_DNA"/>
</dbReference>
<proteinExistence type="predicted"/>
<comment type="caution">
    <text evidence="2">The sequence shown here is derived from an EMBL/GenBank/DDBJ whole genome shotgun (WGS) entry which is preliminary data.</text>
</comment>
<accession>A0AA36H8V5</accession>
<feature type="transmembrane region" description="Helical" evidence="1">
    <location>
        <begin position="102"/>
        <end position="122"/>
    </location>
</feature>
<keyword evidence="3" id="KW-1185">Reference proteome</keyword>
<evidence type="ECO:0000313" key="2">
    <source>
        <dbReference type="EMBL" id="CAJ0605789.1"/>
    </source>
</evidence>
<dbReference type="Proteomes" id="UP001176961">
    <property type="component" value="Unassembled WGS sequence"/>
</dbReference>
<evidence type="ECO:0000256" key="1">
    <source>
        <dbReference type="SAM" id="Phobius"/>
    </source>
</evidence>
<gene>
    <name evidence="2" type="ORF">CYNAS_LOCUS17772</name>
</gene>
<keyword evidence="1" id="KW-0812">Transmembrane</keyword>